<comment type="similarity">
    <text evidence="3">Belongs to the UDP-glucose/GDP-mannose dehydrogenase family.</text>
</comment>
<dbReference type="GO" id="GO:0051287">
    <property type="term" value="F:NAD binding"/>
    <property type="evidence" value="ECO:0007669"/>
    <property type="project" value="InterPro"/>
</dbReference>
<evidence type="ECO:0000256" key="2">
    <source>
        <dbReference type="ARBA" id="ARBA00023027"/>
    </source>
</evidence>
<dbReference type="Pfam" id="PF00984">
    <property type="entry name" value="UDPG_MGDP_dh"/>
    <property type="match status" value="1"/>
</dbReference>
<evidence type="ECO:0000313" key="5">
    <source>
        <dbReference type="EMBL" id="MDZ5759078.1"/>
    </source>
</evidence>
<accession>A0AAW9JU74</accession>
<evidence type="ECO:0000259" key="4">
    <source>
        <dbReference type="SMART" id="SM00984"/>
    </source>
</evidence>
<comment type="caution">
    <text evidence="5">The sequence shown here is derived from an EMBL/GenBank/DDBJ whole genome shotgun (WGS) entry which is preliminary data.</text>
</comment>
<proteinExistence type="inferred from homology"/>
<dbReference type="SUPFAM" id="SSF52413">
    <property type="entry name" value="UDP-glucose/GDP-mannose dehydrogenase C-terminal domain"/>
    <property type="match status" value="1"/>
</dbReference>
<dbReference type="PANTHER" id="PTHR43491">
    <property type="entry name" value="UDP-N-ACETYL-D-MANNOSAMINE DEHYDROGENASE"/>
    <property type="match status" value="1"/>
</dbReference>
<dbReference type="PANTHER" id="PTHR43491:SF1">
    <property type="entry name" value="UDP-N-ACETYL-D-MANNOSAMINE DEHYDROGENASE"/>
    <property type="match status" value="1"/>
</dbReference>
<dbReference type="InterPro" id="IPR036291">
    <property type="entry name" value="NAD(P)-bd_dom_sf"/>
</dbReference>
<dbReference type="GO" id="GO:0000271">
    <property type="term" value="P:polysaccharide biosynthetic process"/>
    <property type="evidence" value="ECO:0007669"/>
    <property type="project" value="InterPro"/>
</dbReference>
<dbReference type="GO" id="GO:0016616">
    <property type="term" value="F:oxidoreductase activity, acting on the CH-OH group of donors, NAD or NADP as acceptor"/>
    <property type="evidence" value="ECO:0007669"/>
    <property type="project" value="InterPro"/>
</dbReference>
<dbReference type="SUPFAM" id="SSF48179">
    <property type="entry name" value="6-phosphogluconate dehydrogenase C-terminal domain-like"/>
    <property type="match status" value="1"/>
</dbReference>
<keyword evidence="1" id="KW-0560">Oxidoreductase</keyword>
<protein>
    <submittedName>
        <fullName evidence="5">Nucleotide sugar dehydrogenase</fullName>
    </submittedName>
</protein>
<dbReference type="AlphaFoldDB" id="A0AAW9JU74"/>
<feature type="domain" description="UDP-glucose/GDP-mannose dehydrogenase C-terminal" evidence="4">
    <location>
        <begin position="329"/>
        <end position="425"/>
    </location>
</feature>
<dbReference type="InterPro" id="IPR014027">
    <property type="entry name" value="UDP-Glc/GDP-Man_DH_C"/>
</dbReference>
<gene>
    <name evidence="5" type="ORF">RAK27_10450</name>
</gene>
<sequence>MRDQFITKINNRTATIGVIGLGYVGLPLALSFAEAGFYVTGFDKSEVKIALLKQGKSDILDISSETVQMAFSTGHFQVSNQKESLKGLDCFIICVPTPLTDSYEPDISYIQEALDTIHSEWESQTLVILESTTYPGTSKELIHEPLIQQGYLADQDFMVAYSPERVDPGNKKFKIKNTPKVVGGTTENSLEISTLLYQSIVEQVVPVTSTEVAEMSKLLENTFRSINIAFINEMAILCEQMGIDIWETIQASETKPFGYMKFLPGPGIGGHCIPLDPMYLNWKAKKSNHSSRLIELAQEINREMPKHVASKAKEALLQHNKVLKGSKILLMGMAYKENSNDLRESPSLQIFADLQKAGSMVEFCDPLTTYFIDKHGYKQESIELDYTLMETYDLVILLVNHDCFDRNKIANKSQLILDTKNSLNNQYPEKTIRLGDKAK</sequence>
<dbReference type="InterPro" id="IPR028359">
    <property type="entry name" value="UDP_ManNAc/GlcNAc_DH"/>
</dbReference>
<dbReference type="InterPro" id="IPR001732">
    <property type="entry name" value="UDP-Glc/GDP-Man_DH_N"/>
</dbReference>
<evidence type="ECO:0000256" key="1">
    <source>
        <dbReference type="ARBA" id="ARBA00023002"/>
    </source>
</evidence>
<dbReference type="Proteomes" id="UP001290462">
    <property type="component" value="Unassembled WGS sequence"/>
</dbReference>
<name>A0AAW9JU74_CARML</name>
<dbReference type="SMART" id="SM00984">
    <property type="entry name" value="UDPG_MGDP_dh_C"/>
    <property type="match status" value="1"/>
</dbReference>
<dbReference type="InterPro" id="IPR014026">
    <property type="entry name" value="UDP-Glc/GDP-Man_DH_dimer"/>
</dbReference>
<dbReference type="InterPro" id="IPR017476">
    <property type="entry name" value="UDP-Glc/GDP-Man"/>
</dbReference>
<dbReference type="GO" id="GO:0016628">
    <property type="term" value="F:oxidoreductase activity, acting on the CH-CH group of donors, NAD or NADP as acceptor"/>
    <property type="evidence" value="ECO:0007669"/>
    <property type="project" value="InterPro"/>
</dbReference>
<evidence type="ECO:0000313" key="6">
    <source>
        <dbReference type="Proteomes" id="UP001290462"/>
    </source>
</evidence>
<dbReference type="Gene3D" id="3.40.50.720">
    <property type="entry name" value="NAD(P)-binding Rossmann-like Domain"/>
    <property type="match status" value="2"/>
</dbReference>
<evidence type="ECO:0000256" key="3">
    <source>
        <dbReference type="PIRNR" id="PIRNR000124"/>
    </source>
</evidence>
<dbReference type="Pfam" id="PF03721">
    <property type="entry name" value="UDPG_MGDP_dh_N"/>
    <property type="match status" value="1"/>
</dbReference>
<dbReference type="SUPFAM" id="SSF51735">
    <property type="entry name" value="NAD(P)-binding Rossmann-fold domains"/>
    <property type="match status" value="1"/>
</dbReference>
<organism evidence="5 6">
    <name type="scientific">Carnobacterium maltaromaticum</name>
    <name type="common">Carnobacterium piscicola</name>
    <dbReference type="NCBI Taxonomy" id="2751"/>
    <lineage>
        <taxon>Bacteria</taxon>
        <taxon>Bacillati</taxon>
        <taxon>Bacillota</taxon>
        <taxon>Bacilli</taxon>
        <taxon>Lactobacillales</taxon>
        <taxon>Carnobacteriaceae</taxon>
        <taxon>Carnobacterium</taxon>
    </lineage>
</organism>
<dbReference type="Pfam" id="PF03720">
    <property type="entry name" value="UDPG_MGDP_dh_C"/>
    <property type="match status" value="1"/>
</dbReference>
<dbReference type="InterPro" id="IPR036220">
    <property type="entry name" value="UDP-Glc/GDP-Man_DH_C_sf"/>
</dbReference>
<dbReference type="EMBL" id="JAVBVO010000003">
    <property type="protein sequence ID" value="MDZ5759078.1"/>
    <property type="molecule type" value="Genomic_DNA"/>
</dbReference>
<reference evidence="5" key="1">
    <citation type="submission" date="2023-08" db="EMBL/GenBank/DDBJ databases">
        <title>Genomic characterization of piscicolin 126 produced by Carnobacterium maltaromaticum CM22 strain isolated from salmon (Salmo salar).</title>
        <authorList>
            <person name="Gonzalez-Gragera E."/>
            <person name="Garcia-Lopez J.D."/>
            <person name="Teso-Perez C."/>
            <person name="Gimenez-Hernandez I."/>
            <person name="Peralta-Sanchez J.M."/>
            <person name="Valdivia E."/>
            <person name="Montalban-Lopez M."/>
            <person name="Martin-Platero A.M."/>
            <person name="Banos A."/>
            <person name="Martinez-Bueno M."/>
        </authorList>
    </citation>
    <scope>NUCLEOTIDE SEQUENCE</scope>
    <source>
        <strain evidence="5">CM22</strain>
    </source>
</reference>
<dbReference type="PIRSF" id="PIRSF000124">
    <property type="entry name" value="UDPglc_GDPman_dh"/>
    <property type="match status" value="1"/>
</dbReference>
<dbReference type="InterPro" id="IPR008927">
    <property type="entry name" value="6-PGluconate_DH-like_C_sf"/>
</dbReference>
<dbReference type="RefSeq" id="WP_322809035.1">
    <property type="nucleotide sequence ID" value="NZ_JAVBVO010000003.1"/>
</dbReference>
<dbReference type="PIRSF" id="PIRSF500136">
    <property type="entry name" value="UDP_ManNAc_DH"/>
    <property type="match status" value="1"/>
</dbReference>
<keyword evidence="2" id="KW-0520">NAD</keyword>
<dbReference type="NCBIfam" id="TIGR03026">
    <property type="entry name" value="NDP-sugDHase"/>
    <property type="match status" value="1"/>
</dbReference>